<accession>A0A2A7U264</accession>
<proteinExistence type="inferred from homology"/>
<dbReference type="STRING" id="636.AAW15_06005"/>
<comment type="function">
    <text evidence="2">Required for biogenesis/assembly of DMSO reductase, but not for the interaction of the DmsA signal peptide with the Tat system. May be part of a chaperone cascade complex that facilitates a folding-maturation pathway for the substrate protein.</text>
</comment>
<dbReference type="Gene3D" id="1.10.3480.10">
    <property type="entry name" value="TorD-like"/>
    <property type="match status" value="1"/>
</dbReference>
<dbReference type="NCBIfam" id="NF008632">
    <property type="entry name" value="PRK11621.1"/>
    <property type="match status" value="1"/>
</dbReference>
<dbReference type="PANTHER" id="PTHR34227:SF6">
    <property type="entry name" value="TAT PROOFREADING CHAPERONE DMSD"/>
    <property type="match status" value="1"/>
</dbReference>
<dbReference type="Proteomes" id="UP000219788">
    <property type="component" value="Unassembled WGS sequence"/>
</dbReference>
<gene>
    <name evidence="2" type="primary">dmsD</name>
    <name evidence="3" type="ORF">CRM76_10485</name>
</gene>
<dbReference type="PIRSF" id="PIRSF004690">
    <property type="entry name" value="DmsD"/>
    <property type="match status" value="1"/>
</dbReference>
<sequence length="204" mass="23031">MLQPQQLQDMALTARVLGTLLYRTPDSEQAAPLVAALRQPQEVLHWPYGTPAQREHCAALLAAPADEPLAEAYQRLFIGPHALAAPPWGSVYLDRESVLFGDSTLALRHWMRAQGIDWQTDSREPEDHIGLLLLLVAWLAEEQPHWLAPLLQQHLLPWSGRYLTLLEQAAEHPFYQGIAALSALTLRTWQHQFALADADVKLYR</sequence>
<dbReference type="Pfam" id="PF02613">
    <property type="entry name" value="Nitrate_red_del"/>
    <property type="match status" value="1"/>
</dbReference>
<dbReference type="GO" id="GO:0005048">
    <property type="term" value="F:signal sequence binding"/>
    <property type="evidence" value="ECO:0007669"/>
    <property type="project" value="InterPro"/>
</dbReference>
<dbReference type="RefSeq" id="WP_098143060.1">
    <property type="nucleotide sequence ID" value="NZ_AP028090.1"/>
</dbReference>
<reference evidence="4" key="1">
    <citation type="submission" date="2017-09" db="EMBL/GenBank/DDBJ databases">
        <title>FDA dAtabase for Regulatory Grade micrObial Sequences (FDA-ARGOS): Supporting development and validation of Infectious Disease Dx tests.</title>
        <authorList>
            <person name="Goldberg B."/>
            <person name="Campos J."/>
            <person name="Tallon L."/>
            <person name="Sadzewicz L."/>
            <person name="Ott S."/>
            <person name="Zhao X."/>
            <person name="Nagaraj S."/>
            <person name="Vavikolanu K."/>
            <person name="Aluvathingal J."/>
            <person name="Nadendla S."/>
            <person name="Geyer C."/>
            <person name="Sichtig H."/>
        </authorList>
    </citation>
    <scope>NUCLEOTIDE SEQUENCE [LARGE SCALE GENOMIC DNA]</scope>
    <source>
        <strain evidence="4">FDAARGOS_370</strain>
    </source>
</reference>
<evidence type="ECO:0000313" key="4">
    <source>
        <dbReference type="Proteomes" id="UP000219788"/>
    </source>
</evidence>
<evidence type="ECO:0000313" key="3">
    <source>
        <dbReference type="EMBL" id="PEH72323.1"/>
    </source>
</evidence>
<comment type="similarity">
    <text evidence="2">Belongs to the TorD/DmsD family. DmsD subfamily.</text>
</comment>
<dbReference type="InterPro" id="IPR050289">
    <property type="entry name" value="TorD/DmsD_chaperones"/>
</dbReference>
<dbReference type="AlphaFoldDB" id="A0A2A7U264"/>
<evidence type="ECO:0000256" key="2">
    <source>
        <dbReference type="HAMAP-Rule" id="MF_00940"/>
    </source>
</evidence>
<dbReference type="PANTHER" id="PTHR34227">
    <property type="entry name" value="CHAPERONE PROTEIN YCDY"/>
    <property type="match status" value="1"/>
</dbReference>
<protein>
    <recommendedName>
        <fullName evidence="2">Tat proofreading chaperone DmsD</fullName>
    </recommendedName>
    <alternativeName>
        <fullName evidence="2">DMSO reductase maturation protein</fullName>
    </alternativeName>
    <alternativeName>
        <fullName evidence="2">Twin-arginine leader-binding protein DmsD</fullName>
    </alternativeName>
</protein>
<dbReference type="EMBL" id="PDDV01000013">
    <property type="protein sequence ID" value="PEH72323.1"/>
    <property type="molecule type" value="Genomic_DNA"/>
</dbReference>
<dbReference type="InterPro" id="IPR028611">
    <property type="entry name" value="DmsD_chaperone"/>
</dbReference>
<dbReference type="InterPro" id="IPR026269">
    <property type="entry name" value="DmsD-type"/>
</dbReference>
<dbReference type="OrthoDB" id="3174863at2"/>
<comment type="caution">
    <text evidence="3">The sequence shown here is derived from an EMBL/GenBank/DDBJ whole genome shotgun (WGS) entry which is preliminary data.</text>
</comment>
<organism evidence="3 4">
    <name type="scientific">Edwardsiella tarda</name>
    <dbReference type="NCBI Taxonomy" id="636"/>
    <lineage>
        <taxon>Bacteria</taxon>
        <taxon>Pseudomonadati</taxon>
        <taxon>Pseudomonadota</taxon>
        <taxon>Gammaproteobacteria</taxon>
        <taxon>Enterobacterales</taxon>
        <taxon>Hafniaceae</taxon>
        <taxon>Edwardsiella</taxon>
    </lineage>
</organism>
<dbReference type="InterPro" id="IPR020945">
    <property type="entry name" value="DMSO/NO3_reduct_chaperone"/>
</dbReference>
<keyword evidence="1 2" id="KW-0143">Chaperone</keyword>
<dbReference type="InterPro" id="IPR036411">
    <property type="entry name" value="TorD-like_sf"/>
</dbReference>
<dbReference type="SUPFAM" id="SSF89155">
    <property type="entry name" value="TorD-like"/>
    <property type="match status" value="1"/>
</dbReference>
<dbReference type="HAMAP" id="MF_00940">
    <property type="entry name" value="DmsD_chaperone"/>
    <property type="match status" value="1"/>
</dbReference>
<evidence type="ECO:0000256" key="1">
    <source>
        <dbReference type="ARBA" id="ARBA00023186"/>
    </source>
</evidence>
<name>A0A2A7U264_EDWTA</name>